<dbReference type="KEGG" id="dps:DP0474"/>
<dbReference type="AlphaFoldDB" id="Q6AR21"/>
<dbReference type="InterPro" id="IPR006073">
    <property type="entry name" value="GTP-bd"/>
</dbReference>
<organism evidence="2 3">
    <name type="scientific">Desulfotalea psychrophila (strain LSv54 / DSM 12343)</name>
    <dbReference type="NCBI Taxonomy" id="177439"/>
    <lineage>
        <taxon>Bacteria</taxon>
        <taxon>Pseudomonadati</taxon>
        <taxon>Thermodesulfobacteriota</taxon>
        <taxon>Desulfobulbia</taxon>
        <taxon>Desulfobulbales</taxon>
        <taxon>Desulfocapsaceae</taxon>
        <taxon>Desulfotalea</taxon>
    </lineage>
</organism>
<dbReference type="Proteomes" id="UP000000602">
    <property type="component" value="Chromosome"/>
</dbReference>
<dbReference type="STRING" id="177439.DP0474"/>
<dbReference type="InterPro" id="IPR027417">
    <property type="entry name" value="P-loop_NTPase"/>
</dbReference>
<keyword evidence="3" id="KW-1185">Reference proteome</keyword>
<name>Q6AR21_DESPS</name>
<dbReference type="Pfam" id="PF01926">
    <property type="entry name" value="MMR_HSR1"/>
    <property type="match status" value="1"/>
</dbReference>
<accession>Q6AR21</accession>
<dbReference type="GO" id="GO:0002098">
    <property type="term" value="P:tRNA wobble uridine modification"/>
    <property type="evidence" value="ECO:0007669"/>
    <property type="project" value="TreeGrafter"/>
</dbReference>
<dbReference type="InterPro" id="IPR005225">
    <property type="entry name" value="Small_GTP-bd"/>
</dbReference>
<dbReference type="GO" id="GO:0005525">
    <property type="term" value="F:GTP binding"/>
    <property type="evidence" value="ECO:0007669"/>
    <property type="project" value="InterPro"/>
</dbReference>
<dbReference type="PANTHER" id="PTHR42714">
    <property type="entry name" value="TRNA MODIFICATION GTPASE GTPBP3"/>
    <property type="match status" value="1"/>
</dbReference>
<dbReference type="CDD" id="cd00880">
    <property type="entry name" value="Era_like"/>
    <property type="match status" value="1"/>
</dbReference>
<dbReference type="SUPFAM" id="SSF52540">
    <property type="entry name" value="P-loop containing nucleoside triphosphate hydrolases"/>
    <property type="match status" value="1"/>
</dbReference>
<sequence length="199" mass="21607">MVLDPEGGSMSNRQTARSSRLVITLLGRRNVGKSLLLNALCGQVSSVSSQEGATTDPVLKHYELLPLGPVTFYDTVGTDDSGELGLLRVQASKKIVSRSDMIIFVVAGGRLTTGDMQELELLLRQKVPLILVQNKIDLHPVSQEIEQFCRLYGIACQAVSARQGRGIDALKATLISHVPDSFQHAPPLVSSGRRRCEQS</sequence>
<dbReference type="eggNOG" id="COG1160">
    <property type="taxonomic scope" value="Bacteria"/>
</dbReference>
<evidence type="ECO:0000313" key="2">
    <source>
        <dbReference type="EMBL" id="CAG35203.1"/>
    </source>
</evidence>
<dbReference type="GO" id="GO:0005737">
    <property type="term" value="C:cytoplasm"/>
    <property type="evidence" value="ECO:0007669"/>
    <property type="project" value="TreeGrafter"/>
</dbReference>
<proteinExistence type="predicted"/>
<feature type="domain" description="G" evidence="1">
    <location>
        <begin position="23"/>
        <end position="135"/>
    </location>
</feature>
<dbReference type="NCBIfam" id="TIGR00231">
    <property type="entry name" value="small_GTP"/>
    <property type="match status" value="1"/>
</dbReference>
<dbReference type="EMBL" id="CR522870">
    <property type="protein sequence ID" value="CAG35203.1"/>
    <property type="molecule type" value="Genomic_DNA"/>
</dbReference>
<protein>
    <submittedName>
        <fullName evidence="2">Related to GTP-binding protein</fullName>
    </submittedName>
</protein>
<gene>
    <name evidence="2" type="ordered locus">DP0474</name>
</gene>
<dbReference type="Gene3D" id="3.40.50.300">
    <property type="entry name" value="P-loop containing nucleotide triphosphate hydrolases"/>
    <property type="match status" value="1"/>
</dbReference>
<dbReference type="GO" id="GO:0030488">
    <property type="term" value="P:tRNA methylation"/>
    <property type="evidence" value="ECO:0007669"/>
    <property type="project" value="TreeGrafter"/>
</dbReference>
<reference evidence="3" key="1">
    <citation type="journal article" date="2004" name="Environ. Microbiol.">
        <title>The genome of Desulfotalea psychrophila, a sulfate-reducing bacterium from permanently cold Arctic sediments.</title>
        <authorList>
            <person name="Rabus R."/>
            <person name="Ruepp A."/>
            <person name="Frickey T."/>
            <person name="Rattei T."/>
            <person name="Fartmann B."/>
            <person name="Stark M."/>
            <person name="Bauer M."/>
            <person name="Zibat A."/>
            <person name="Lombardot T."/>
            <person name="Becker I."/>
            <person name="Amann J."/>
            <person name="Gellner K."/>
            <person name="Teeling H."/>
            <person name="Leuschner W.D."/>
            <person name="Gloeckner F.-O."/>
            <person name="Lupas A.N."/>
            <person name="Amann R."/>
            <person name="Klenk H.-P."/>
        </authorList>
    </citation>
    <scope>NUCLEOTIDE SEQUENCE [LARGE SCALE GENOMIC DNA]</scope>
    <source>
        <strain evidence="3">DSM 12343 / LSv54</strain>
    </source>
</reference>
<dbReference type="PANTHER" id="PTHR42714:SF6">
    <property type="entry name" value="TRANSLATION INITIATION FACTOR IF-2"/>
    <property type="match status" value="1"/>
</dbReference>
<dbReference type="HOGENOM" id="CLU_1270117_0_0_7"/>
<evidence type="ECO:0000313" key="3">
    <source>
        <dbReference type="Proteomes" id="UP000000602"/>
    </source>
</evidence>
<evidence type="ECO:0000259" key="1">
    <source>
        <dbReference type="Pfam" id="PF01926"/>
    </source>
</evidence>